<evidence type="ECO:0000313" key="5">
    <source>
        <dbReference type="Proteomes" id="UP000638043"/>
    </source>
</evidence>
<feature type="region of interest" description="Disordered" evidence="1">
    <location>
        <begin position="28"/>
        <end position="50"/>
    </location>
</feature>
<evidence type="ECO:0000256" key="2">
    <source>
        <dbReference type="SAM" id="SignalP"/>
    </source>
</evidence>
<feature type="domain" description="DUF305" evidence="3">
    <location>
        <begin position="55"/>
        <end position="199"/>
    </location>
</feature>
<feature type="compositionally biased region" description="Polar residues" evidence="1">
    <location>
        <begin position="38"/>
        <end position="50"/>
    </location>
</feature>
<accession>A0ABQ2MZH6</accession>
<feature type="chain" id="PRO_5046456599" evidence="2">
    <location>
        <begin position="26"/>
        <end position="202"/>
    </location>
</feature>
<protein>
    <submittedName>
        <fullName evidence="4">DUF305 domain-containing protein</fullName>
    </submittedName>
</protein>
<dbReference type="PANTHER" id="PTHR36933">
    <property type="entry name" value="SLL0788 PROTEIN"/>
    <property type="match status" value="1"/>
</dbReference>
<organism evidence="4 5">
    <name type="scientific">Microbacterium nanhaiense</name>
    <dbReference type="NCBI Taxonomy" id="1301026"/>
    <lineage>
        <taxon>Bacteria</taxon>
        <taxon>Bacillati</taxon>
        <taxon>Actinomycetota</taxon>
        <taxon>Actinomycetes</taxon>
        <taxon>Micrococcales</taxon>
        <taxon>Microbacteriaceae</taxon>
        <taxon>Microbacterium</taxon>
    </lineage>
</organism>
<gene>
    <name evidence="4" type="ORF">GCM10010910_09760</name>
</gene>
<dbReference type="Pfam" id="PF03713">
    <property type="entry name" value="DUF305"/>
    <property type="match status" value="1"/>
</dbReference>
<dbReference type="InterPro" id="IPR012347">
    <property type="entry name" value="Ferritin-like"/>
</dbReference>
<feature type="signal peptide" evidence="2">
    <location>
        <begin position="1"/>
        <end position="25"/>
    </location>
</feature>
<dbReference type="EMBL" id="BMMQ01000002">
    <property type="protein sequence ID" value="GGO61589.1"/>
    <property type="molecule type" value="Genomic_DNA"/>
</dbReference>
<dbReference type="PANTHER" id="PTHR36933:SF1">
    <property type="entry name" value="SLL0788 PROTEIN"/>
    <property type="match status" value="1"/>
</dbReference>
<dbReference type="PROSITE" id="PS51257">
    <property type="entry name" value="PROKAR_LIPOPROTEIN"/>
    <property type="match status" value="1"/>
</dbReference>
<name>A0ABQ2MZH6_9MICO</name>
<dbReference type="Proteomes" id="UP000638043">
    <property type="component" value="Unassembled WGS sequence"/>
</dbReference>
<evidence type="ECO:0000259" key="3">
    <source>
        <dbReference type="Pfam" id="PF03713"/>
    </source>
</evidence>
<reference evidence="5" key="1">
    <citation type="journal article" date="2019" name="Int. J. Syst. Evol. Microbiol.">
        <title>The Global Catalogue of Microorganisms (GCM) 10K type strain sequencing project: providing services to taxonomists for standard genome sequencing and annotation.</title>
        <authorList>
            <consortium name="The Broad Institute Genomics Platform"/>
            <consortium name="The Broad Institute Genome Sequencing Center for Infectious Disease"/>
            <person name="Wu L."/>
            <person name="Ma J."/>
        </authorList>
    </citation>
    <scope>NUCLEOTIDE SEQUENCE [LARGE SCALE GENOMIC DNA]</scope>
    <source>
        <strain evidence="5">CGMCC 4.7181</strain>
    </source>
</reference>
<dbReference type="RefSeq" id="WP_188700258.1">
    <property type="nucleotide sequence ID" value="NZ_BMMQ01000002.1"/>
</dbReference>
<comment type="caution">
    <text evidence="4">The sequence shown here is derived from an EMBL/GenBank/DDBJ whole genome shotgun (WGS) entry which is preliminary data.</text>
</comment>
<dbReference type="InterPro" id="IPR005183">
    <property type="entry name" value="DUF305_CopM-like"/>
</dbReference>
<evidence type="ECO:0000256" key="1">
    <source>
        <dbReference type="SAM" id="MobiDB-lite"/>
    </source>
</evidence>
<keyword evidence="2" id="KW-0732">Signal</keyword>
<evidence type="ECO:0000313" key="4">
    <source>
        <dbReference type="EMBL" id="GGO61589.1"/>
    </source>
</evidence>
<proteinExistence type="predicted"/>
<keyword evidence="5" id="KW-1185">Reference proteome</keyword>
<dbReference type="Gene3D" id="1.20.1260.10">
    <property type="match status" value="1"/>
</dbReference>
<sequence length="202" mass="21258">MRIRTITLFATALAASLLLAGCSTAADDTTGGADHSSHSTSTPDASTSSEANAADEMFAAMMIPHHEQAVEMADMILDKDGIDPRVTDLAQQIKDAQAPEIETMTGWLDDWGATSGDGMAGHDMGEDGMMDDEAMTALDDATGDEAARLFLEGMIVHHEGAIDMAETELADGQNPDALDLAQQVIDSQSAEITAMNDILDTL</sequence>